<evidence type="ECO:0000256" key="5">
    <source>
        <dbReference type="PROSITE-ProRule" id="PRU10100"/>
    </source>
</evidence>
<comment type="caution">
    <text evidence="8">The sequence shown here is derived from an EMBL/GenBank/DDBJ whole genome shotgun (WGS) entry which is preliminary data.</text>
</comment>
<accession>A0A4T0V1G7</accession>
<dbReference type="InterPro" id="IPR027474">
    <property type="entry name" value="L-asparaginase_N"/>
</dbReference>
<dbReference type="PROSITE" id="PS00144">
    <property type="entry name" value="ASN_GLN_ASE_1"/>
    <property type="match status" value="1"/>
</dbReference>
<evidence type="ECO:0000256" key="4">
    <source>
        <dbReference type="PROSITE-ProRule" id="PRU10099"/>
    </source>
</evidence>
<dbReference type="PRINTS" id="PR00139">
    <property type="entry name" value="ASNGLNASE"/>
</dbReference>
<feature type="active site" evidence="5">
    <location>
        <position position="86"/>
    </location>
</feature>
<evidence type="ECO:0000256" key="2">
    <source>
        <dbReference type="PIRSR" id="PIRSR001220-1"/>
    </source>
</evidence>
<evidence type="ECO:0000256" key="3">
    <source>
        <dbReference type="PIRSR" id="PIRSR001220-2"/>
    </source>
</evidence>
<dbReference type="EMBL" id="STGJ01000004">
    <property type="protein sequence ID" value="TIC84965.1"/>
    <property type="molecule type" value="Genomic_DNA"/>
</dbReference>
<feature type="binding site" evidence="3">
    <location>
        <begin position="86"/>
        <end position="87"/>
    </location>
    <ligand>
        <name>substrate</name>
    </ligand>
</feature>
<dbReference type="Proteomes" id="UP000308891">
    <property type="component" value="Unassembled WGS sequence"/>
</dbReference>
<dbReference type="PROSITE" id="PS51732">
    <property type="entry name" value="ASN_GLN_ASE_3"/>
    <property type="match status" value="1"/>
</dbReference>
<dbReference type="InterPro" id="IPR040919">
    <property type="entry name" value="Asparaginase_C"/>
</dbReference>
<feature type="active site" evidence="4">
    <location>
        <position position="13"/>
    </location>
</feature>
<organism evidence="8 9">
    <name type="scientific">Crenobacter intestini</name>
    <dbReference type="NCBI Taxonomy" id="2563443"/>
    <lineage>
        <taxon>Bacteria</taxon>
        <taxon>Pseudomonadati</taxon>
        <taxon>Pseudomonadota</taxon>
        <taxon>Betaproteobacteria</taxon>
        <taxon>Neisseriales</taxon>
        <taxon>Neisseriaceae</taxon>
        <taxon>Crenobacter</taxon>
    </lineage>
</organism>
<dbReference type="InterPro" id="IPR041725">
    <property type="entry name" value="L-asparaginase_I"/>
</dbReference>
<evidence type="ECO:0000313" key="9">
    <source>
        <dbReference type="Proteomes" id="UP000308891"/>
    </source>
</evidence>
<dbReference type="Pfam" id="PF00710">
    <property type="entry name" value="Asparaginase"/>
    <property type="match status" value="1"/>
</dbReference>
<sequence>MQKRLLVLYTGGTIGMDETPDGLAPVPGLLPRLLERFRSPALDFELREYAPLIDSSAITLADMRTLCADIAAEYEHFDGFVVIHGTDTMAYTASMLAFALRGLAKPVVVTGSQLPLVHPRSDGWSNLADAFEAACQDDLHEVALAFDRLLLRGCRARKVDAAAFAGFDSPNAPHLARFGISVDWYREHWRRVTQPFAPVLPDAARRVLPMLLMPGASTALFGRMLHEDDVDAAVLLSYGNGNAPADPALLDAIAAATKRGVPVLNLTQVVRGAVEVGAYAASQPLARAGALPGADMTPEAALAKLTLLGALDLDAEAARAYLTANVAGELTVA</sequence>
<dbReference type="PANTHER" id="PTHR11707:SF28">
    <property type="entry name" value="60 KDA LYSOPHOSPHOLIPASE"/>
    <property type="match status" value="1"/>
</dbReference>
<dbReference type="Pfam" id="PF17763">
    <property type="entry name" value="Asparaginase_C"/>
    <property type="match status" value="1"/>
</dbReference>
<dbReference type="GO" id="GO:0006520">
    <property type="term" value="P:amino acid metabolic process"/>
    <property type="evidence" value="ECO:0007669"/>
    <property type="project" value="InterPro"/>
</dbReference>
<dbReference type="Gene3D" id="3.40.50.40">
    <property type="match status" value="1"/>
</dbReference>
<keyword evidence="9" id="KW-1185">Reference proteome</keyword>
<dbReference type="PROSITE" id="PS00917">
    <property type="entry name" value="ASN_GLN_ASE_2"/>
    <property type="match status" value="1"/>
</dbReference>
<dbReference type="OrthoDB" id="9788068at2"/>
<feature type="domain" description="Asparaginase/glutaminase C-terminal" evidence="7">
    <location>
        <begin position="211"/>
        <end position="321"/>
    </location>
</feature>
<dbReference type="SUPFAM" id="SSF53774">
    <property type="entry name" value="Glutaminase/Asparaginase"/>
    <property type="match status" value="1"/>
</dbReference>
<dbReference type="InterPro" id="IPR027473">
    <property type="entry name" value="L-asparaginase_C"/>
</dbReference>
<dbReference type="PIRSF" id="PIRSF500176">
    <property type="entry name" value="L_ASNase"/>
    <property type="match status" value="1"/>
</dbReference>
<dbReference type="SFLD" id="SFLDS00057">
    <property type="entry name" value="Glutaminase/Asparaginase"/>
    <property type="match status" value="1"/>
</dbReference>
<dbReference type="InterPro" id="IPR037152">
    <property type="entry name" value="L-asparaginase_N_sf"/>
</dbReference>
<dbReference type="InterPro" id="IPR020827">
    <property type="entry name" value="Asparaginase/glutaminase_AS1"/>
</dbReference>
<evidence type="ECO:0000313" key="8">
    <source>
        <dbReference type="EMBL" id="TIC84965.1"/>
    </source>
</evidence>
<dbReference type="InterPro" id="IPR006034">
    <property type="entry name" value="Asparaginase/glutaminase-like"/>
</dbReference>
<evidence type="ECO:0000256" key="1">
    <source>
        <dbReference type="ARBA" id="ARBA00010518"/>
    </source>
</evidence>
<dbReference type="CDD" id="cd08963">
    <property type="entry name" value="L-asparaginase_I"/>
    <property type="match status" value="1"/>
</dbReference>
<proteinExistence type="inferred from homology"/>
<dbReference type="PIRSF" id="PIRSF001220">
    <property type="entry name" value="L-ASNase_gatD"/>
    <property type="match status" value="1"/>
</dbReference>
<dbReference type="RefSeq" id="WP_136551859.1">
    <property type="nucleotide sequence ID" value="NZ_STGJ01000004.1"/>
</dbReference>
<dbReference type="Gene3D" id="3.40.50.1170">
    <property type="entry name" value="L-asparaginase, N-terminal domain"/>
    <property type="match status" value="1"/>
</dbReference>
<dbReference type="AlphaFoldDB" id="A0A4T0V1G7"/>
<feature type="active site" description="O-isoaspartyl threonine intermediate" evidence="2">
    <location>
        <position position="13"/>
    </location>
</feature>
<protein>
    <submittedName>
        <fullName evidence="8">Asparaginase</fullName>
    </submittedName>
</protein>
<dbReference type="GO" id="GO:0004067">
    <property type="term" value="F:asparaginase activity"/>
    <property type="evidence" value="ECO:0007669"/>
    <property type="project" value="UniProtKB-UniRule"/>
</dbReference>
<evidence type="ECO:0000259" key="6">
    <source>
        <dbReference type="Pfam" id="PF00710"/>
    </source>
</evidence>
<reference evidence="8 9" key="1">
    <citation type="submission" date="2019-04" db="EMBL/GenBank/DDBJ databases">
        <title>Crenobacter sp. nov.</title>
        <authorList>
            <person name="Shi S."/>
        </authorList>
    </citation>
    <scope>NUCLEOTIDE SEQUENCE [LARGE SCALE GENOMIC DNA]</scope>
    <source>
        <strain evidence="8 9">GY 70310</strain>
    </source>
</reference>
<feature type="binding site" evidence="3">
    <location>
        <position position="55"/>
    </location>
    <ligand>
        <name>substrate</name>
    </ligand>
</feature>
<dbReference type="PANTHER" id="PTHR11707">
    <property type="entry name" value="L-ASPARAGINASE"/>
    <property type="match status" value="1"/>
</dbReference>
<dbReference type="InterPro" id="IPR027475">
    <property type="entry name" value="Asparaginase/glutaminase_AS2"/>
</dbReference>
<name>A0A4T0V1G7_9NEIS</name>
<dbReference type="SMART" id="SM00870">
    <property type="entry name" value="Asparaginase"/>
    <property type="match status" value="1"/>
</dbReference>
<evidence type="ECO:0000259" key="7">
    <source>
        <dbReference type="Pfam" id="PF17763"/>
    </source>
</evidence>
<feature type="domain" description="L-asparaginase N-terminal" evidence="6">
    <location>
        <begin position="4"/>
        <end position="188"/>
    </location>
</feature>
<gene>
    <name evidence="8" type="ORF">E5K04_05285</name>
</gene>
<comment type="similarity">
    <text evidence="1">Belongs to the asparaginase 1 family.</text>
</comment>
<dbReference type="InterPro" id="IPR036152">
    <property type="entry name" value="Asp/glu_Ase-like_sf"/>
</dbReference>